<reference evidence="2" key="2">
    <citation type="submission" date="2020-05" db="UniProtKB">
        <authorList>
            <consortium name="EnsemblMetazoa"/>
        </authorList>
    </citation>
    <scope>IDENTIFICATION</scope>
    <source>
        <strain evidence="2">FAR1</strain>
    </source>
</reference>
<name>A0A182Q0K7_9DIPT</name>
<organism evidence="2 3">
    <name type="scientific">Anopheles farauti</name>
    <dbReference type="NCBI Taxonomy" id="69004"/>
    <lineage>
        <taxon>Eukaryota</taxon>
        <taxon>Metazoa</taxon>
        <taxon>Ecdysozoa</taxon>
        <taxon>Arthropoda</taxon>
        <taxon>Hexapoda</taxon>
        <taxon>Insecta</taxon>
        <taxon>Pterygota</taxon>
        <taxon>Neoptera</taxon>
        <taxon>Endopterygota</taxon>
        <taxon>Diptera</taxon>
        <taxon>Nematocera</taxon>
        <taxon>Culicoidea</taxon>
        <taxon>Culicidae</taxon>
        <taxon>Anophelinae</taxon>
        <taxon>Anopheles</taxon>
    </lineage>
</organism>
<evidence type="ECO:0000313" key="2">
    <source>
        <dbReference type="EnsemblMetazoa" id="AFAF000669-PA"/>
    </source>
</evidence>
<proteinExistence type="predicted"/>
<dbReference type="AlphaFoldDB" id="A0A182Q0K7"/>
<evidence type="ECO:0000256" key="1">
    <source>
        <dbReference type="SAM" id="MobiDB-lite"/>
    </source>
</evidence>
<accession>A0A182Q0K7</accession>
<dbReference type="EnsemblMetazoa" id="AFAF000669-RA">
    <property type="protein sequence ID" value="AFAF000669-PA"/>
    <property type="gene ID" value="AFAF000669"/>
</dbReference>
<evidence type="ECO:0000313" key="3">
    <source>
        <dbReference type="Proteomes" id="UP000075886"/>
    </source>
</evidence>
<protein>
    <submittedName>
        <fullName evidence="2">Uncharacterized protein</fullName>
    </submittedName>
</protein>
<dbReference type="VEuPathDB" id="VectorBase:AFAF000669"/>
<keyword evidence="3" id="KW-1185">Reference proteome</keyword>
<feature type="region of interest" description="Disordered" evidence="1">
    <location>
        <begin position="61"/>
        <end position="89"/>
    </location>
</feature>
<reference evidence="3" key="1">
    <citation type="submission" date="2014-01" db="EMBL/GenBank/DDBJ databases">
        <title>The Genome Sequence of Anopheles farauti FAR1 (V2).</title>
        <authorList>
            <consortium name="The Broad Institute Genomics Platform"/>
            <person name="Neafsey D.E."/>
            <person name="Besansky N."/>
            <person name="Howell P."/>
            <person name="Walton C."/>
            <person name="Young S.K."/>
            <person name="Zeng Q."/>
            <person name="Gargeya S."/>
            <person name="Fitzgerald M."/>
            <person name="Haas B."/>
            <person name="Abouelleil A."/>
            <person name="Allen A.W."/>
            <person name="Alvarado L."/>
            <person name="Arachchi H.M."/>
            <person name="Berlin A.M."/>
            <person name="Chapman S.B."/>
            <person name="Gainer-Dewar J."/>
            <person name="Goldberg J."/>
            <person name="Griggs A."/>
            <person name="Gujja S."/>
            <person name="Hansen M."/>
            <person name="Howarth C."/>
            <person name="Imamovic A."/>
            <person name="Ireland A."/>
            <person name="Larimer J."/>
            <person name="McCowan C."/>
            <person name="Murphy C."/>
            <person name="Pearson M."/>
            <person name="Poon T.W."/>
            <person name="Priest M."/>
            <person name="Roberts A."/>
            <person name="Saif S."/>
            <person name="Shea T."/>
            <person name="Sisk P."/>
            <person name="Sykes S."/>
            <person name="Wortman J."/>
            <person name="Nusbaum C."/>
            <person name="Birren B."/>
        </authorList>
    </citation>
    <scope>NUCLEOTIDE SEQUENCE [LARGE SCALE GENOMIC DNA]</scope>
    <source>
        <strain evidence="3">FAR1</strain>
    </source>
</reference>
<dbReference type="EMBL" id="AXCN02001722">
    <property type="status" value="NOT_ANNOTATED_CDS"/>
    <property type="molecule type" value="Genomic_DNA"/>
</dbReference>
<feature type="compositionally biased region" description="Basic and acidic residues" evidence="1">
    <location>
        <begin position="8"/>
        <end position="25"/>
    </location>
</feature>
<dbReference type="Proteomes" id="UP000075886">
    <property type="component" value="Unassembled WGS sequence"/>
</dbReference>
<feature type="region of interest" description="Disordered" evidence="1">
    <location>
        <begin position="1"/>
        <end position="33"/>
    </location>
</feature>
<sequence>MQQPNPDGKQENTRVKVRQADEHPSTTKMVHSFGDEMEARVVRKNSQMVHPIDDSPAKLRVSDTRRKKVKQVSSRKNETTRVTTKSAQERKLHTKVVHVAEPFVVHVEKPYPVYIEKPVIVEKHLPIHLYITKKETKHH</sequence>